<feature type="transmembrane region" description="Helical" evidence="1">
    <location>
        <begin position="12"/>
        <end position="32"/>
    </location>
</feature>
<proteinExistence type="predicted"/>
<dbReference type="RefSeq" id="WP_380690769.1">
    <property type="nucleotide sequence ID" value="NZ_JBHRSS010000007.1"/>
</dbReference>
<evidence type="ECO:0000313" key="2">
    <source>
        <dbReference type="EMBL" id="MFC3105209.1"/>
    </source>
</evidence>
<keyword evidence="1" id="KW-1133">Transmembrane helix</keyword>
<keyword evidence="1" id="KW-0812">Transmembrane</keyword>
<keyword evidence="1" id="KW-0472">Membrane</keyword>
<organism evidence="2 3">
    <name type="scientific">Salinisphaera aquimarina</name>
    <dbReference type="NCBI Taxonomy" id="2094031"/>
    <lineage>
        <taxon>Bacteria</taxon>
        <taxon>Pseudomonadati</taxon>
        <taxon>Pseudomonadota</taxon>
        <taxon>Gammaproteobacteria</taxon>
        <taxon>Salinisphaerales</taxon>
        <taxon>Salinisphaeraceae</taxon>
        <taxon>Salinisphaera</taxon>
    </lineage>
</organism>
<accession>A0ABV7ETB7</accession>
<evidence type="ECO:0000256" key="1">
    <source>
        <dbReference type="SAM" id="Phobius"/>
    </source>
</evidence>
<keyword evidence="3" id="KW-1185">Reference proteome</keyword>
<dbReference type="EMBL" id="JBHRSS010000007">
    <property type="protein sequence ID" value="MFC3105209.1"/>
    <property type="molecule type" value="Genomic_DNA"/>
</dbReference>
<gene>
    <name evidence="2" type="ORF">ACFOSU_15105</name>
</gene>
<comment type="caution">
    <text evidence="2">The sequence shown here is derived from an EMBL/GenBank/DDBJ whole genome shotgun (WGS) entry which is preliminary data.</text>
</comment>
<name>A0ABV7ETB7_9GAMM</name>
<sequence length="61" mass="6701">MLVLRNFASRSLMYGLLVASICMPAVAMGLAYDANPQTAVTAQSTHVPMQYMIKRVDQPLD</sequence>
<reference evidence="3" key="1">
    <citation type="journal article" date="2019" name="Int. J. Syst. Evol. Microbiol.">
        <title>The Global Catalogue of Microorganisms (GCM) 10K type strain sequencing project: providing services to taxonomists for standard genome sequencing and annotation.</title>
        <authorList>
            <consortium name="The Broad Institute Genomics Platform"/>
            <consortium name="The Broad Institute Genome Sequencing Center for Infectious Disease"/>
            <person name="Wu L."/>
            <person name="Ma J."/>
        </authorList>
    </citation>
    <scope>NUCLEOTIDE SEQUENCE [LARGE SCALE GENOMIC DNA]</scope>
    <source>
        <strain evidence="3">KCTC 52640</strain>
    </source>
</reference>
<dbReference type="Proteomes" id="UP001595462">
    <property type="component" value="Unassembled WGS sequence"/>
</dbReference>
<protein>
    <submittedName>
        <fullName evidence="2">Uncharacterized protein</fullName>
    </submittedName>
</protein>
<evidence type="ECO:0000313" key="3">
    <source>
        <dbReference type="Proteomes" id="UP001595462"/>
    </source>
</evidence>